<gene>
    <name evidence="4" type="ORF">WJX84_006059</name>
</gene>
<evidence type="ECO:0000259" key="3">
    <source>
        <dbReference type="SMART" id="SM00672"/>
    </source>
</evidence>
<comment type="similarity">
    <text evidence="1">Belongs to the glycosyltransferase 90 family.</text>
</comment>
<comment type="caution">
    <text evidence="4">The sequence shown here is derived from an EMBL/GenBank/DDBJ whole genome shotgun (WGS) entry which is preliminary data.</text>
</comment>
<reference evidence="4 5" key="1">
    <citation type="journal article" date="2024" name="Nat. Commun.">
        <title>Phylogenomics reveals the evolutionary origins of lichenization in chlorophyte algae.</title>
        <authorList>
            <person name="Puginier C."/>
            <person name="Libourel C."/>
            <person name="Otte J."/>
            <person name="Skaloud P."/>
            <person name="Haon M."/>
            <person name="Grisel S."/>
            <person name="Petersen M."/>
            <person name="Berrin J.G."/>
            <person name="Delaux P.M."/>
            <person name="Dal Grande F."/>
            <person name="Keller J."/>
        </authorList>
    </citation>
    <scope>NUCLEOTIDE SEQUENCE [LARGE SCALE GENOMIC DNA]</scope>
    <source>
        <strain evidence="4 5">SAG 2523</strain>
    </source>
</reference>
<dbReference type="EMBL" id="JALJOV010000250">
    <property type="protein sequence ID" value="KAK9865427.1"/>
    <property type="molecule type" value="Genomic_DNA"/>
</dbReference>
<evidence type="ECO:0000256" key="2">
    <source>
        <dbReference type="ARBA" id="ARBA00022679"/>
    </source>
</evidence>
<sequence>MRMPRTQNRQASLCTDQHESALNVKTYTDDQHGGNSTKKRSGRRAFFPRAYLEPKKWQMVSESRLKEELFTRIRLDLLPWSKSGISLEMVEQVYCSYNIQSFRLQVVQQEMYIVGETKQFPEFQTHMKLLLADVWAAYKGRLPDVDLVIQFDDWMPPNLNGSHPSCPHQGPIITATRKAEDWWGILAPEATFMFQPGWKIMREVLASSAARNSWSQRSGKLFFRGAATGDRRKQLGPNFQALCTKNMDVQISNASNHVSLPSQCRNKYLLYMSGNTWSARLKMLLLCKSTVIIPDDVHQAFWWHLLREGVHFVGIDQLEEGTAPSRLNATVRELEENQRFAEQVAVNGFNLVHAALKPTHVLEYWQAYLRKDRDRQRLPSTIVAARIPKALSDIPALELVLDKHCAFRDYQDKRLLVEQQQLLLLHPLECQRIDTLARDLQDARDSIPRNEAELERIKGILMRLQTESDSLTVEIQGFTPRDTLDSPTTPKL</sequence>
<dbReference type="Proteomes" id="UP001485043">
    <property type="component" value="Unassembled WGS sequence"/>
</dbReference>
<dbReference type="InterPro" id="IPR006598">
    <property type="entry name" value="CAP10"/>
</dbReference>
<dbReference type="InterPro" id="IPR051091">
    <property type="entry name" value="O-Glucosyltr/Glycosyltrsf_90"/>
</dbReference>
<proteinExistence type="inferred from homology"/>
<name>A0AAW1T9U9_9CHLO</name>
<keyword evidence="5" id="KW-1185">Reference proteome</keyword>
<protein>
    <recommendedName>
        <fullName evidence="3">Glycosyl transferase CAP10 domain-containing protein</fullName>
    </recommendedName>
</protein>
<dbReference type="GO" id="GO:0016740">
    <property type="term" value="F:transferase activity"/>
    <property type="evidence" value="ECO:0007669"/>
    <property type="project" value="UniProtKB-KW"/>
</dbReference>
<feature type="domain" description="Glycosyl transferase CAP10" evidence="3">
    <location>
        <begin position="141"/>
        <end position="372"/>
    </location>
</feature>
<dbReference type="SMART" id="SM00672">
    <property type="entry name" value="CAP10"/>
    <property type="match status" value="1"/>
</dbReference>
<organism evidence="4 5">
    <name type="scientific">Apatococcus fuscideae</name>
    <dbReference type="NCBI Taxonomy" id="2026836"/>
    <lineage>
        <taxon>Eukaryota</taxon>
        <taxon>Viridiplantae</taxon>
        <taxon>Chlorophyta</taxon>
        <taxon>core chlorophytes</taxon>
        <taxon>Trebouxiophyceae</taxon>
        <taxon>Chlorellales</taxon>
        <taxon>Chlorellaceae</taxon>
        <taxon>Apatococcus</taxon>
    </lineage>
</organism>
<accession>A0AAW1T9U9</accession>
<dbReference type="AlphaFoldDB" id="A0AAW1T9U9"/>
<dbReference type="PANTHER" id="PTHR12203">
    <property type="entry name" value="KDEL LYS-ASP-GLU-LEU CONTAINING - RELATED"/>
    <property type="match status" value="1"/>
</dbReference>
<evidence type="ECO:0000313" key="5">
    <source>
        <dbReference type="Proteomes" id="UP001485043"/>
    </source>
</evidence>
<keyword evidence="2" id="KW-0808">Transferase</keyword>
<evidence type="ECO:0000256" key="1">
    <source>
        <dbReference type="ARBA" id="ARBA00010118"/>
    </source>
</evidence>
<evidence type="ECO:0000313" key="4">
    <source>
        <dbReference type="EMBL" id="KAK9865427.1"/>
    </source>
</evidence>
<dbReference type="PANTHER" id="PTHR12203:SF35">
    <property type="entry name" value="PROTEIN O-GLUCOSYLTRANSFERASE 1"/>
    <property type="match status" value="1"/>
</dbReference>
<dbReference type="Pfam" id="PF05686">
    <property type="entry name" value="Glyco_transf_90"/>
    <property type="match status" value="1"/>
</dbReference>